<dbReference type="AlphaFoldDB" id="A0A1I4G277"/>
<protein>
    <submittedName>
        <fullName evidence="4">Phosphinothricin acetyltransferase</fullName>
    </submittedName>
</protein>
<keyword evidence="5" id="KW-1185">Reference proteome</keyword>
<dbReference type="RefSeq" id="WP_093325183.1">
    <property type="nucleotide sequence ID" value="NZ_FOSZ01000007.1"/>
</dbReference>
<evidence type="ECO:0000313" key="4">
    <source>
        <dbReference type="EMBL" id="SFL24124.1"/>
    </source>
</evidence>
<dbReference type="EMBL" id="FOSZ01000007">
    <property type="protein sequence ID" value="SFL24124.1"/>
    <property type="molecule type" value="Genomic_DNA"/>
</dbReference>
<evidence type="ECO:0000256" key="2">
    <source>
        <dbReference type="ARBA" id="ARBA00023315"/>
    </source>
</evidence>
<reference evidence="5" key="1">
    <citation type="submission" date="2016-10" db="EMBL/GenBank/DDBJ databases">
        <authorList>
            <person name="Varghese N."/>
            <person name="Submissions S."/>
        </authorList>
    </citation>
    <scope>NUCLEOTIDE SEQUENCE [LARGE SCALE GENOMIC DNA]</scope>
    <source>
        <strain evidence="5">DSM 28453</strain>
    </source>
</reference>
<dbReference type="InterPro" id="IPR000182">
    <property type="entry name" value="GNAT_dom"/>
</dbReference>
<dbReference type="SUPFAM" id="SSF55729">
    <property type="entry name" value="Acyl-CoA N-acyltransferases (Nat)"/>
    <property type="match status" value="1"/>
</dbReference>
<name>A0A1I4G277_9RHOB</name>
<dbReference type="InterPro" id="IPR016181">
    <property type="entry name" value="Acyl_CoA_acyltransferase"/>
</dbReference>
<evidence type="ECO:0000313" key="5">
    <source>
        <dbReference type="Proteomes" id="UP000198851"/>
    </source>
</evidence>
<dbReference type="Gene3D" id="3.40.630.30">
    <property type="match status" value="1"/>
</dbReference>
<dbReference type="CDD" id="cd04301">
    <property type="entry name" value="NAT_SF"/>
    <property type="match status" value="1"/>
</dbReference>
<keyword evidence="2" id="KW-0012">Acyltransferase</keyword>
<sequence length="159" mass="16994">MIVRTARRADAEAVAAIWNGEIREGVSTFTTTEKSATALEAEFAARGDAFVVAESGGEVVGFATYFQFRGGPGYAQTVEYTIHLAPSARGQGVGQQVLTELEARARAAKMHVLVGGISGENATGAAFHKKMGFVEVGRMPEVGQKFGRRMDLVLMQKLL</sequence>
<evidence type="ECO:0000256" key="1">
    <source>
        <dbReference type="ARBA" id="ARBA00022679"/>
    </source>
</evidence>
<accession>A0A1I4G277</accession>
<dbReference type="STRING" id="1280847.SAMN04488036_107127"/>
<dbReference type="Pfam" id="PF00583">
    <property type="entry name" value="Acetyltransf_1"/>
    <property type="match status" value="1"/>
</dbReference>
<dbReference type="PROSITE" id="PS51186">
    <property type="entry name" value="GNAT"/>
    <property type="match status" value="1"/>
</dbReference>
<dbReference type="OrthoDB" id="5459937at2"/>
<keyword evidence="1 4" id="KW-0808">Transferase</keyword>
<dbReference type="PANTHER" id="PTHR43072:SF23">
    <property type="entry name" value="UPF0039 PROTEIN C11D3.02C"/>
    <property type="match status" value="1"/>
</dbReference>
<dbReference type="Proteomes" id="UP000198851">
    <property type="component" value="Unassembled WGS sequence"/>
</dbReference>
<proteinExistence type="predicted"/>
<organism evidence="4 5">
    <name type="scientific">Shimia haliotis</name>
    <dbReference type="NCBI Taxonomy" id="1280847"/>
    <lineage>
        <taxon>Bacteria</taxon>
        <taxon>Pseudomonadati</taxon>
        <taxon>Pseudomonadota</taxon>
        <taxon>Alphaproteobacteria</taxon>
        <taxon>Rhodobacterales</taxon>
        <taxon>Roseobacteraceae</taxon>
    </lineage>
</organism>
<dbReference type="PANTHER" id="PTHR43072">
    <property type="entry name" value="N-ACETYLTRANSFERASE"/>
    <property type="match status" value="1"/>
</dbReference>
<gene>
    <name evidence="4" type="ORF">SAMN04488036_107127</name>
</gene>
<evidence type="ECO:0000259" key="3">
    <source>
        <dbReference type="PROSITE" id="PS51186"/>
    </source>
</evidence>
<dbReference type="GO" id="GO:0016747">
    <property type="term" value="F:acyltransferase activity, transferring groups other than amino-acyl groups"/>
    <property type="evidence" value="ECO:0007669"/>
    <property type="project" value="InterPro"/>
</dbReference>
<feature type="domain" description="N-acetyltransferase" evidence="3">
    <location>
        <begin position="1"/>
        <end position="159"/>
    </location>
</feature>